<feature type="transmembrane region" description="Helical" evidence="6">
    <location>
        <begin position="182"/>
        <end position="202"/>
    </location>
</feature>
<evidence type="ECO:0000256" key="1">
    <source>
        <dbReference type="ARBA" id="ARBA00004651"/>
    </source>
</evidence>
<dbReference type="GO" id="GO:0005886">
    <property type="term" value="C:plasma membrane"/>
    <property type="evidence" value="ECO:0007669"/>
    <property type="project" value="UniProtKB-SubCell"/>
</dbReference>
<comment type="subcellular location">
    <subcellularLocation>
        <location evidence="1">Cell membrane</location>
        <topology evidence="1">Multi-pass membrane protein</topology>
    </subcellularLocation>
</comment>
<feature type="transmembrane region" description="Helical" evidence="6">
    <location>
        <begin position="298"/>
        <end position="320"/>
    </location>
</feature>
<dbReference type="STRING" id="400092.PKOR_19565"/>
<accession>A0A0E3UYZ5</accession>
<name>A0A0E3UYZ5_9BACT</name>
<evidence type="ECO:0000256" key="5">
    <source>
        <dbReference type="ARBA" id="ARBA00023136"/>
    </source>
</evidence>
<feature type="transmembrane region" description="Helical" evidence="6">
    <location>
        <begin position="158"/>
        <end position="176"/>
    </location>
</feature>
<dbReference type="HOGENOM" id="CLU_041533_1_0_10"/>
<dbReference type="EMBL" id="CP009621">
    <property type="protein sequence ID" value="AKD04891.1"/>
    <property type="molecule type" value="Genomic_DNA"/>
</dbReference>
<proteinExistence type="predicted"/>
<dbReference type="Proteomes" id="UP000033109">
    <property type="component" value="Chromosome"/>
</dbReference>
<keyword evidence="3 6" id="KW-0812">Transmembrane</keyword>
<evidence type="ECO:0000256" key="6">
    <source>
        <dbReference type="SAM" id="Phobius"/>
    </source>
</evidence>
<feature type="transmembrane region" description="Helical" evidence="6">
    <location>
        <begin position="9"/>
        <end position="31"/>
    </location>
</feature>
<feature type="transmembrane region" description="Helical" evidence="6">
    <location>
        <begin position="368"/>
        <end position="387"/>
    </location>
</feature>
<evidence type="ECO:0000256" key="4">
    <source>
        <dbReference type="ARBA" id="ARBA00022989"/>
    </source>
</evidence>
<dbReference type="InterPro" id="IPR050833">
    <property type="entry name" value="Poly_Biosynth_Transport"/>
</dbReference>
<feature type="transmembrane region" description="Helical" evidence="6">
    <location>
        <begin position="51"/>
        <end position="70"/>
    </location>
</feature>
<protein>
    <submittedName>
        <fullName evidence="7">Uncharacterized protein</fullName>
    </submittedName>
</protein>
<dbReference type="AlphaFoldDB" id="A0A0E3UYZ5"/>
<feature type="transmembrane region" description="Helical" evidence="6">
    <location>
        <begin position="223"/>
        <end position="243"/>
    </location>
</feature>
<sequence>MSRTLQREGIWNTTISYAGILIGYVNTVLLFPNFMDEAEVGLTRLLLSISVMYAQFSALGFVNMSVRYFPYFRDNDKGHNGFLFLLLSVPLLGFILTTALFLLFKPAVVEYYSENSPLIIDYYYYLIPLSLFALLFNMFTAYLRSLYKTIVSSFVQDFLLRILTTVLISVYALGVMDFNTFVLLYIIVNSVGALVLVGYIIWLKQLFVKPSLAVLSIIPIREIFYYGFFTLLGNVSTTIITTVDQVMISAYSLSDNGIYTTAFFMTSAILVPGRSILKIAHPQVAEYWKEKNMNGMGSLYQNVTMINLIVGLLLFIGIWANIDNLYDFMPESYRSGKYVVLYLALARLVDLATSLNGAILATSEKYKWDLGFNMILAGLTIWTNWYFIPRYGIEGAAMASMISLVTMNLARLLFVKFIYHIQPFTWSALGITAIAAFALGASYLLPYLGNVYLDILVRSFLITTVYLSLALNLNIYPEMNAWLRKVIYGITGWKL</sequence>
<feature type="transmembrane region" description="Helical" evidence="6">
    <location>
        <begin position="82"/>
        <end position="103"/>
    </location>
</feature>
<feature type="transmembrane region" description="Helical" evidence="6">
    <location>
        <begin position="340"/>
        <end position="361"/>
    </location>
</feature>
<evidence type="ECO:0000256" key="2">
    <source>
        <dbReference type="ARBA" id="ARBA00022475"/>
    </source>
</evidence>
<reference evidence="7 8" key="1">
    <citation type="journal article" date="2015" name="Sci. Rep.">
        <title>Unraveling adaptation of Pontibacter korlensis to radiation and infertility in desert through complete genome and comparative transcriptomic analysis.</title>
        <authorList>
            <person name="Dai J."/>
            <person name="Dai W."/>
            <person name="Qiu C."/>
            <person name="Yang Z."/>
            <person name="Zhang Y."/>
            <person name="Zhou M."/>
            <person name="Zhang L."/>
            <person name="Fang C."/>
            <person name="Gao Q."/>
            <person name="Yang Q."/>
            <person name="Li X."/>
            <person name="Wang Z."/>
            <person name="Wang Z."/>
            <person name="Jia Z."/>
            <person name="Chen X."/>
        </authorList>
    </citation>
    <scope>NUCLEOTIDE SEQUENCE [LARGE SCALE GENOMIC DNA]</scope>
    <source>
        <strain evidence="7 8">X14-1T</strain>
    </source>
</reference>
<feature type="transmembrane region" description="Helical" evidence="6">
    <location>
        <begin position="455"/>
        <end position="475"/>
    </location>
</feature>
<keyword evidence="5 6" id="KW-0472">Membrane</keyword>
<evidence type="ECO:0000313" key="7">
    <source>
        <dbReference type="EMBL" id="AKD04891.1"/>
    </source>
</evidence>
<dbReference type="RefSeq" id="WP_046312924.1">
    <property type="nucleotide sequence ID" value="NZ_CBCSCY010000038.1"/>
</dbReference>
<feature type="transmembrane region" description="Helical" evidence="6">
    <location>
        <begin position="123"/>
        <end position="146"/>
    </location>
</feature>
<keyword evidence="2" id="KW-1003">Cell membrane</keyword>
<feature type="transmembrane region" description="Helical" evidence="6">
    <location>
        <begin position="258"/>
        <end position="277"/>
    </location>
</feature>
<evidence type="ECO:0000256" key="3">
    <source>
        <dbReference type="ARBA" id="ARBA00022692"/>
    </source>
</evidence>
<dbReference type="PANTHER" id="PTHR30250:SF11">
    <property type="entry name" value="O-ANTIGEN TRANSPORTER-RELATED"/>
    <property type="match status" value="1"/>
</dbReference>
<evidence type="ECO:0000313" key="8">
    <source>
        <dbReference type="Proteomes" id="UP000033109"/>
    </source>
</evidence>
<dbReference type="Pfam" id="PF01943">
    <property type="entry name" value="Polysacc_synt"/>
    <property type="match status" value="1"/>
</dbReference>
<feature type="transmembrane region" description="Helical" evidence="6">
    <location>
        <begin position="426"/>
        <end position="449"/>
    </location>
</feature>
<dbReference type="PATRIC" id="fig|400092.3.peg.4283"/>
<keyword evidence="8" id="KW-1185">Reference proteome</keyword>
<organism evidence="7 8">
    <name type="scientific">Pontibacter korlensis</name>
    <dbReference type="NCBI Taxonomy" id="400092"/>
    <lineage>
        <taxon>Bacteria</taxon>
        <taxon>Pseudomonadati</taxon>
        <taxon>Bacteroidota</taxon>
        <taxon>Cytophagia</taxon>
        <taxon>Cytophagales</taxon>
        <taxon>Hymenobacteraceae</taxon>
        <taxon>Pontibacter</taxon>
    </lineage>
</organism>
<keyword evidence="4 6" id="KW-1133">Transmembrane helix</keyword>
<dbReference type="PANTHER" id="PTHR30250">
    <property type="entry name" value="PST FAMILY PREDICTED COLANIC ACID TRANSPORTER"/>
    <property type="match status" value="1"/>
</dbReference>
<dbReference type="OrthoDB" id="88014at2"/>
<feature type="transmembrane region" description="Helical" evidence="6">
    <location>
        <begin position="393"/>
        <end position="414"/>
    </location>
</feature>
<dbReference type="KEGG" id="pko:PKOR_19565"/>
<dbReference type="InterPro" id="IPR002797">
    <property type="entry name" value="Polysacc_synth"/>
</dbReference>
<gene>
    <name evidence="7" type="ORF">PKOR_19565</name>
</gene>